<dbReference type="EMBL" id="AU066515">
    <property type="protein sequence ID" value="BAA78587.1"/>
    <property type="molecule type" value="mRNA"/>
</dbReference>
<accession>Q9XFU0</accession>
<dbReference type="AlphaFoldDB" id="Q9XFU0"/>
<sequence>MFAVRVSSCGRCAVCPAPRCSTGDPTSHLGRLPRLWETSRVSSASTAALRGAQHAGSSSCGCRASLSTCEIQQARGETTGRT</sequence>
<organism evidence="1">
    <name type="scientific">Chlamydomonas sp. HS-5</name>
    <dbReference type="NCBI Taxonomy" id="108458"/>
    <lineage>
        <taxon>Eukaryota</taxon>
        <taxon>Viridiplantae</taxon>
        <taxon>Chlorophyta</taxon>
        <taxon>core chlorophytes</taxon>
        <taxon>Chlorophyceae</taxon>
        <taxon>CS clade</taxon>
        <taxon>Chlamydomonadales</taxon>
        <taxon>Chlamydomonadaceae</taxon>
        <taxon>Chlamydomonas</taxon>
    </lineage>
</organism>
<protein>
    <submittedName>
        <fullName evidence="1">Uncharacterized protein</fullName>
    </submittedName>
</protein>
<proteinExistence type="evidence at transcript level"/>
<evidence type="ECO:0000313" key="1">
    <source>
        <dbReference type="EMBL" id="BAA78587.1"/>
    </source>
</evidence>
<reference evidence="1" key="1">
    <citation type="submission" date="1999-05" db="EMBL/GenBank/DDBJ databases">
        <title>Isolation of several anti-stress genes from halotolerant green alga Chlamydomonas by a simple functional expression screening in E.coli.</title>
        <authorList>
            <person name="Miyasaka H."/>
            <person name="Kanaboshi H."/>
            <person name="Ikeda K."/>
        </authorList>
    </citation>
    <scope>NUCLEOTIDE SEQUENCE</scope>
    <source>
        <strain evidence="1">HS-5</strain>
    </source>
</reference>
<name>Q9XFU0_9CHLO</name>